<dbReference type="InterPro" id="IPR036188">
    <property type="entry name" value="FAD/NAD-bd_sf"/>
</dbReference>
<keyword evidence="5" id="KW-1015">Disulfide bond</keyword>
<protein>
    <submittedName>
        <fullName evidence="7">Glycine/D-amino acid oxidase</fullName>
    </submittedName>
</protein>
<organism evidence="7 8">
    <name type="scientific">Actinokineospora alba</name>
    <dbReference type="NCBI Taxonomy" id="504798"/>
    <lineage>
        <taxon>Bacteria</taxon>
        <taxon>Bacillati</taxon>
        <taxon>Actinomycetota</taxon>
        <taxon>Actinomycetes</taxon>
        <taxon>Pseudonocardiales</taxon>
        <taxon>Pseudonocardiaceae</taxon>
        <taxon>Actinokineospora</taxon>
    </lineage>
</organism>
<gene>
    <name evidence="7" type="ORF">SAMN05192558_10152</name>
</gene>
<evidence type="ECO:0000256" key="1">
    <source>
        <dbReference type="ARBA" id="ARBA00022714"/>
    </source>
</evidence>
<dbReference type="Pfam" id="PF00355">
    <property type="entry name" value="Rieske"/>
    <property type="match status" value="1"/>
</dbReference>
<dbReference type="RefSeq" id="WP_091368111.1">
    <property type="nucleotide sequence ID" value="NZ_FNDV01000003.1"/>
</dbReference>
<dbReference type="Proteomes" id="UP000199651">
    <property type="component" value="Unassembled WGS sequence"/>
</dbReference>
<dbReference type="GO" id="GO:0046872">
    <property type="term" value="F:metal ion binding"/>
    <property type="evidence" value="ECO:0007669"/>
    <property type="project" value="UniProtKB-KW"/>
</dbReference>
<feature type="domain" description="Rieske" evidence="6">
    <location>
        <begin position="414"/>
        <end position="499"/>
    </location>
</feature>
<sequence>MTTTTSEQSLWLRTAPSTAYPSLAQGIHVDVAVVGGGITGLTTALLLKRAGLRVAVLEADRIGKGATGNNTAKVSALQATTYSRITRKHGADAAAQYAAASTAGVDLVAALAAEEGIDCDLRRRPAYTYAIAEAERDAVRAEAEAAERAGLLSEYQAESDLDVPFPVFGAVRLADQLALHPRKYAIGLAAAVDGDGCVVHENSQVVDVEGGEPPLVRTAGGVVRADHVVIASHYPMLDRGLFFARIEAVRAYCVAVRLRSGTPPRGLAISAGSPAWSIAHSGDSLILAGQSHRTGASDTAGRYAALEAFAHEHWDVAEVTHRWSAQDGSPYDGLPMIGTYLPGSDWLTVATGYQKWGLSTGSFAALLLAGHITGQEQPWARRFSPHRVSLSGLGNLAKMNATVARDLVGDRLAPMLDSSDEIPVGGAGMVRDGAGRKAVYRDETGQLHAVSARCTHLGCLVRFNDQERSWDCPCHGSRFDVDGTVLEGPAGKPLEPRTP</sequence>
<dbReference type="STRING" id="504798.SAMN05421871_103817"/>
<dbReference type="InterPro" id="IPR017941">
    <property type="entry name" value="Rieske_2Fe-2S"/>
</dbReference>
<dbReference type="Gene3D" id="2.102.10.10">
    <property type="entry name" value="Rieske [2Fe-2S] iron-sulphur domain"/>
    <property type="match status" value="1"/>
</dbReference>
<dbReference type="SUPFAM" id="SSF51905">
    <property type="entry name" value="FAD/NAD(P)-binding domain"/>
    <property type="match status" value="1"/>
</dbReference>
<dbReference type="SUPFAM" id="SSF50022">
    <property type="entry name" value="ISP domain"/>
    <property type="match status" value="1"/>
</dbReference>
<evidence type="ECO:0000313" key="8">
    <source>
        <dbReference type="Proteomes" id="UP000199651"/>
    </source>
</evidence>
<dbReference type="Gene3D" id="3.50.50.60">
    <property type="entry name" value="FAD/NAD(P)-binding domain"/>
    <property type="match status" value="1"/>
</dbReference>
<keyword evidence="4" id="KW-0411">Iron-sulfur</keyword>
<keyword evidence="2" id="KW-0479">Metal-binding</keyword>
<dbReference type="FunFam" id="2.102.10.10:FF:000014">
    <property type="entry name" value="Oxidoreductase, FAD dependent"/>
    <property type="match status" value="1"/>
</dbReference>
<name>A0A1H0EQ09_9PSEU</name>
<dbReference type="Pfam" id="PF01266">
    <property type="entry name" value="DAO"/>
    <property type="match status" value="1"/>
</dbReference>
<dbReference type="GO" id="GO:0016020">
    <property type="term" value="C:membrane"/>
    <property type="evidence" value="ECO:0007669"/>
    <property type="project" value="InterPro"/>
</dbReference>
<evidence type="ECO:0000259" key="6">
    <source>
        <dbReference type="PROSITE" id="PS51296"/>
    </source>
</evidence>
<dbReference type="PANTHER" id="PTHR13847:SF274">
    <property type="entry name" value="RIESKE 2FE-2S IRON-SULFUR PROTEIN YHFW-RELATED"/>
    <property type="match status" value="1"/>
</dbReference>
<dbReference type="EMBL" id="FNJB01000001">
    <property type="protein sequence ID" value="SDN84438.1"/>
    <property type="molecule type" value="Genomic_DNA"/>
</dbReference>
<dbReference type="AlphaFoldDB" id="A0A1H0EQ09"/>
<evidence type="ECO:0000256" key="5">
    <source>
        <dbReference type="ARBA" id="ARBA00023157"/>
    </source>
</evidence>
<dbReference type="InterPro" id="IPR005805">
    <property type="entry name" value="Rieske_Fe-S_prot_C"/>
</dbReference>
<dbReference type="InterPro" id="IPR006076">
    <property type="entry name" value="FAD-dep_OxRdtase"/>
</dbReference>
<evidence type="ECO:0000313" key="7">
    <source>
        <dbReference type="EMBL" id="SDN84438.1"/>
    </source>
</evidence>
<dbReference type="PRINTS" id="PR00162">
    <property type="entry name" value="RIESKE"/>
</dbReference>
<dbReference type="PROSITE" id="PS51296">
    <property type="entry name" value="RIESKE"/>
    <property type="match status" value="1"/>
</dbReference>
<reference evidence="8" key="1">
    <citation type="submission" date="2016-10" db="EMBL/GenBank/DDBJ databases">
        <authorList>
            <person name="Varghese N."/>
            <person name="Submissions S."/>
        </authorList>
    </citation>
    <scope>NUCLEOTIDE SEQUENCE [LARGE SCALE GENOMIC DNA]</scope>
    <source>
        <strain evidence="8">IBRC-M 10655</strain>
    </source>
</reference>
<dbReference type="InterPro" id="IPR036922">
    <property type="entry name" value="Rieske_2Fe-2S_sf"/>
</dbReference>
<dbReference type="PANTHER" id="PTHR13847">
    <property type="entry name" value="SARCOSINE DEHYDROGENASE-RELATED"/>
    <property type="match status" value="1"/>
</dbReference>
<evidence type="ECO:0000256" key="4">
    <source>
        <dbReference type="ARBA" id="ARBA00023014"/>
    </source>
</evidence>
<dbReference type="GO" id="GO:0004497">
    <property type="term" value="F:monooxygenase activity"/>
    <property type="evidence" value="ECO:0007669"/>
    <property type="project" value="UniProtKB-ARBA"/>
</dbReference>
<dbReference type="OrthoDB" id="9767869at2"/>
<keyword evidence="8" id="KW-1185">Reference proteome</keyword>
<accession>A0A1H0EQ09</accession>
<dbReference type="GO" id="GO:0051537">
    <property type="term" value="F:2 iron, 2 sulfur cluster binding"/>
    <property type="evidence" value="ECO:0007669"/>
    <property type="project" value="UniProtKB-KW"/>
</dbReference>
<evidence type="ECO:0000256" key="2">
    <source>
        <dbReference type="ARBA" id="ARBA00022723"/>
    </source>
</evidence>
<proteinExistence type="predicted"/>
<dbReference type="GO" id="GO:0016705">
    <property type="term" value="F:oxidoreductase activity, acting on paired donors, with incorporation or reduction of molecular oxygen"/>
    <property type="evidence" value="ECO:0007669"/>
    <property type="project" value="UniProtKB-ARBA"/>
</dbReference>
<dbReference type="Gene3D" id="3.30.9.10">
    <property type="entry name" value="D-Amino Acid Oxidase, subunit A, domain 2"/>
    <property type="match status" value="1"/>
</dbReference>
<keyword evidence="1" id="KW-0001">2Fe-2S</keyword>
<dbReference type="GO" id="GO:0005737">
    <property type="term" value="C:cytoplasm"/>
    <property type="evidence" value="ECO:0007669"/>
    <property type="project" value="TreeGrafter"/>
</dbReference>
<keyword evidence="3" id="KW-0408">Iron</keyword>
<evidence type="ECO:0000256" key="3">
    <source>
        <dbReference type="ARBA" id="ARBA00023004"/>
    </source>
</evidence>